<name>A0A6G0WTK9_9STRA</name>
<dbReference type="EMBL" id="VJMJ01000151">
    <property type="protein sequence ID" value="KAF0730782.1"/>
    <property type="molecule type" value="Genomic_DNA"/>
</dbReference>
<keyword evidence="3" id="KW-1185">Reference proteome</keyword>
<dbReference type="VEuPathDB" id="FungiDB:AeMF1_013669"/>
<feature type="region of interest" description="Disordered" evidence="1">
    <location>
        <begin position="1"/>
        <end position="21"/>
    </location>
</feature>
<evidence type="ECO:0000313" key="3">
    <source>
        <dbReference type="Proteomes" id="UP000481153"/>
    </source>
</evidence>
<evidence type="ECO:0000313" key="2">
    <source>
        <dbReference type="EMBL" id="KAF0730782.1"/>
    </source>
</evidence>
<gene>
    <name evidence="2" type="ORF">Ae201684_011890</name>
</gene>
<evidence type="ECO:0000256" key="1">
    <source>
        <dbReference type="SAM" id="MobiDB-lite"/>
    </source>
</evidence>
<accession>A0A6G0WTK9</accession>
<dbReference type="AlphaFoldDB" id="A0A6G0WTK9"/>
<proteinExistence type="predicted"/>
<reference evidence="2 3" key="1">
    <citation type="submission" date="2019-07" db="EMBL/GenBank/DDBJ databases">
        <title>Genomics analysis of Aphanomyces spp. identifies a new class of oomycete effector associated with host adaptation.</title>
        <authorList>
            <person name="Gaulin E."/>
        </authorList>
    </citation>
    <scope>NUCLEOTIDE SEQUENCE [LARGE SCALE GENOMIC DNA]</scope>
    <source>
        <strain evidence="2 3">ATCC 201684</strain>
    </source>
</reference>
<organism evidence="2 3">
    <name type="scientific">Aphanomyces euteiches</name>
    <dbReference type="NCBI Taxonomy" id="100861"/>
    <lineage>
        <taxon>Eukaryota</taxon>
        <taxon>Sar</taxon>
        <taxon>Stramenopiles</taxon>
        <taxon>Oomycota</taxon>
        <taxon>Saprolegniomycetes</taxon>
        <taxon>Saprolegniales</taxon>
        <taxon>Verrucalvaceae</taxon>
        <taxon>Aphanomyces</taxon>
    </lineage>
</organism>
<sequence length="175" mass="19124">MSSSNNAPSPRSSRRHGRSPSQFAMDFVKETPSEAKVIDARFGDVVHPVEEACTEYKPNLFRKGFCMNCMKKHDVARDGSVSPTKTFVKIHATPTSPHAAHAELNPSALPQNSPLSKALRQAREASVARCKNIQTLSAKAQTLLQELHSPALNAQLVEAKLAQLEDELARLDVIA</sequence>
<dbReference type="Proteomes" id="UP000481153">
    <property type="component" value="Unassembled WGS sequence"/>
</dbReference>
<feature type="compositionally biased region" description="Low complexity" evidence="1">
    <location>
        <begin position="1"/>
        <end position="11"/>
    </location>
</feature>
<protein>
    <submittedName>
        <fullName evidence="2">Uncharacterized protein</fullName>
    </submittedName>
</protein>
<comment type="caution">
    <text evidence="2">The sequence shown here is derived from an EMBL/GenBank/DDBJ whole genome shotgun (WGS) entry which is preliminary data.</text>
</comment>